<gene>
    <name evidence="1" type="ORF">AMD02_06345</name>
</gene>
<proteinExistence type="predicted"/>
<sequence length="136" mass="15648">MNNQHKAEYANLRKTDEFRSFLFWLNKIVDAEKEVKKASMGLTSNITTDELNSLSPDGKRQFVVDGEAVEHYQRAVSKYCKVHDKLFSVLEKLEQKYPAIFMTEEGKARKLGLTQQKEMYLTIIGELTPIEGGMIQ</sequence>
<accession>A0A0M0KI44</accession>
<organism evidence="1">
    <name type="scientific">Halalkalibacterium halodurans</name>
    <name type="common">Bacillus halodurans</name>
    <dbReference type="NCBI Taxonomy" id="86665"/>
    <lineage>
        <taxon>Bacteria</taxon>
        <taxon>Bacillati</taxon>
        <taxon>Bacillota</taxon>
        <taxon>Bacilli</taxon>
        <taxon>Bacillales</taxon>
        <taxon>Bacillaceae</taxon>
        <taxon>Halalkalibacterium (ex Joshi et al. 2022)</taxon>
    </lineage>
</organism>
<dbReference type="EMBL" id="LILD01000001">
    <property type="protein sequence ID" value="KOO38515.1"/>
    <property type="molecule type" value="Genomic_DNA"/>
</dbReference>
<reference evidence="1" key="1">
    <citation type="submission" date="2015-08" db="EMBL/GenBank/DDBJ databases">
        <title>Complete DNA Sequence of Pseudomonas syringae pv. actinidiae, the Causal Agent of Kiwifruit Canker Disease.</title>
        <authorList>
            <person name="Rikkerink E.H.A."/>
            <person name="Fineran P.C."/>
        </authorList>
    </citation>
    <scope>NUCLEOTIDE SEQUENCE</scope>
    <source>
        <strain evidence="1">DSM 13666</strain>
    </source>
</reference>
<protein>
    <submittedName>
        <fullName evidence="1">Uncharacterized protein</fullName>
    </submittedName>
</protein>
<name>A0A0M0KI44_ALKHA</name>
<dbReference type="RefSeq" id="WP_053430787.1">
    <property type="nucleotide sequence ID" value="NZ_LILD02000041.1"/>
</dbReference>
<evidence type="ECO:0000313" key="1">
    <source>
        <dbReference type="EMBL" id="KOO38515.1"/>
    </source>
</evidence>
<comment type="caution">
    <text evidence="1">The sequence shown here is derived from an EMBL/GenBank/DDBJ whole genome shotgun (WGS) entry which is preliminary data.</text>
</comment>
<dbReference type="PATRIC" id="fig|136160.3.peg.1570"/>
<dbReference type="AlphaFoldDB" id="A0A0M0KI44"/>